<dbReference type="RefSeq" id="WP_354600380.1">
    <property type="nucleotide sequence ID" value="NZ_JBEWZI010000006.1"/>
</dbReference>
<dbReference type="Proteomes" id="UP001549691">
    <property type="component" value="Unassembled WGS sequence"/>
</dbReference>
<protein>
    <recommendedName>
        <fullName evidence="4">Solute-binding protein family 3/N-terminal domain-containing protein</fullName>
    </recommendedName>
</protein>
<evidence type="ECO:0008006" key="4">
    <source>
        <dbReference type="Google" id="ProtNLM"/>
    </source>
</evidence>
<evidence type="ECO:0000313" key="3">
    <source>
        <dbReference type="Proteomes" id="UP001549691"/>
    </source>
</evidence>
<dbReference type="SUPFAM" id="SSF53850">
    <property type="entry name" value="Periplasmic binding protein-like II"/>
    <property type="match status" value="1"/>
</dbReference>
<evidence type="ECO:0000256" key="1">
    <source>
        <dbReference type="SAM" id="SignalP"/>
    </source>
</evidence>
<name>A0ABV2TLK6_9RHOO</name>
<evidence type="ECO:0000313" key="2">
    <source>
        <dbReference type="EMBL" id="MET7013917.1"/>
    </source>
</evidence>
<keyword evidence="1" id="KW-0732">Signal</keyword>
<sequence length="304" mass="34168">MTHLRSLLSCLLIAGLAHAGLAQAEDVILLQGTDPAKGTVSDFKITVVDEALKRTEKRYGPYRYVQGTLSSTRERMLQELLLGEIQNIAMVATQPAWEEKLITIRIPIDMGLSGLRIALIRSDAQARLAAVRTVEDLKALRMSVGAGWASRKVAEMGGFSIAPAENYEASLKMLLRERTDYFPRSLNEAFSEYDTWHEKAPELAIEKTLLLNLPLPTYVFISPKAPRLAQRIEEGMESMVRDGSLRKLMLQFNAEVIARADLCSRRIIEIENPMLSSQTPLSRKELWFNPRDPKTGICRSGKRR</sequence>
<organism evidence="2 3">
    <name type="scientific">Uliginosibacterium flavum</name>
    <dbReference type="NCBI Taxonomy" id="1396831"/>
    <lineage>
        <taxon>Bacteria</taxon>
        <taxon>Pseudomonadati</taxon>
        <taxon>Pseudomonadota</taxon>
        <taxon>Betaproteobacteria</taxon>
        <taxon>Rhodocyclales</taxon>
        <taxon>Zoogloeaceae</taxon>
        <taxon>Uliginosibacterium</taxon>
    </lineage>
</organism>
<proteinExistence type="predicted"/>
<accession>A0ABV2TLK6</accession>
<keyword evidence="3" id="KW-1185">Reference proteome</keyword>
<comment type="caution">
    <text evidence="2">The sequence shown here is derived from an EMBL/GenBank/DDBJ whole genome shotgun (WGS) entry which is preliminary data.</text>
</comment>
<dbReference type="EMBL" id="JBEWZI010000006">
    <property type="protein sequence ID" value="MET7013917.1"/>
    <property type="molecule type" value="Genomic_DNA"/>
</dbReference>
<gene>
    <name evidence="2" type="ORF">ABXR19_06930</name>
</gene>
<reference evidence="2 3" key="1">
    <citation type="submission" date="2024-07" db="EMBL/GenBank/DDBJ databases">
        <title>Uliginosibacterium flavum JJ3220;KACC:17644.</title>
        <authorList>
            <person name="Kim M.K."/>
        </authorList>
    </citation>
    <scope>NUCLEOTIDE SEQUENCE [LARGE SCALE GENOMIC DNA]</scope>
    <source>
        <strain evidence="2 3">KACC:17644</strain>
    </source>
</reference>
<feature type="signal peptide" evidence="1">
    <location>
        <begin position="1"/>
        <end position="24"/>
    </location>
</feature>
<feature type="chain" id="PRO_5045375158" description="Solute-binding protein family 3/N-terminal domain-containing protein" evidence="1">
    <location>
        <begin position="25"/>
        <end position="304"/>
    </location>
</feature>